<protein>
    <recommendedName>
        <fullName evidence="4">PNPLA domain-containing protein</fullName>
    </recommendedName>
</protein>
<dbReference type="Pfam" id="PF01734">
    <property type="entry name" value="Patatin"/>
    <property type="match status" value="1"/>
</dbReference>
<dbReference type="InterPro" id="IPR033562">
    <property type="entry name" value="PLPL"/>
</dbReference>
<keyword evidence="2" id="KW-0442">Lipid degradation</keyword>
<keyword evidence="1 2" id="KW-0443">Lipid metabolism</keyword>
<comment type="caution">
    <text evidence="2">Lacks conserved residue(s) required for the propagation of feature annotation.</text>
</comment>
<dbReference type="Gene3D" id="3.40.1090.10">
    <property type="entry name" value="Cytosolic phospholipase A2 catalytic domain"/>
    <property type="match status" value="1"/>
</dbReference>
<feature type="active site" description="Proton acceptor" evidence="2">
    <location>
        <position position="213"/>
    </location>
</feature>
<dbReference type="GO" id="GO:0016020">
    <property type="term" value="C:membrane"/>
    <property type="evidence" value="ECO:0007669"/>
    <property type="project" value="TreeGrafter"/>
</dbReference>
<evidence type="ECO:0000313" key="5">
    <source>
        <dbReference type="EMBL" id="CAE0669030.1"/>
    </source>
</evidence>
<feature type="region of interest" description="Disordered" evidence="3">
    <location>
        <begin position="24"/>
        <end position="51"/>
    </location>
</feature>
<evidence type="ECO:0000256" key="2">
    <source>
        <dbReference type="PROSITE-ProRule" id="PRU01161"/>
    </source>
</evidence>
<name>A0A7S4DTE3_9EUKA</name>
<dbReference type="GO" id="GO:0055088">
    <property type="term" value="P:lipid homeostasis"/>
    <property type="evidence" value="ECO:0007669"/>
    <property type="project" value="TreeGrafter"/>
</dbReference>
<dbReference type="PANTHER" id="PTHR12406">
    <property type="entry name" value="CALCIUM-INDEPENDENT PHOSPHOLIPASE A2 IPLA2 -RELATED"/>
    <property type="match status" value="1"/>
</dbReference>
<feature type="domain" description="PNPLA" evidence="4">
    <location>
        <begin position="59"/>
        <end position="229"/>
    </location>
</feature>
<sequence>MRPPPTPRGLLHAARRLFRPVRTPRKRGLCGPSGAVEEKDRRRVEGGGGGARHKRLQRLALSGSGWLLPFHVGACHQLREMGYIDENTEYAGASGGSLVAAAICCGFSHEEIMAHVLDLACWYRNSPPSLGKLEAEMRGRFRDILPSDAPKRVEGRLHISVLPIRPTNRFTQKLHRDFETTEDLIEAVLTSSYIPFYLGPYPAKYYRDEWCIDGGIGNAVPPFPGSLSVCPLPGTGVAASRFHPARFIASDVDITPDLLDFGHVAAIPGYPLLLRHALSPARDEVLWRYYECGVESAKEWSTRCTT</sequence>
<evidence type="ECO:0000259" key="4">
    <source>
        <dbReference type="PROSITE" id="PS51635"/>
    </source>
</evidence>
<organism evidence="5">
    <name type="scientific">Lotharella globosa</name>
    <dbReference type="NCBI Taxonomy" id="91324"/>
    <lineage>
        <taxon>Eukaryota</taxon>
        <taxon>Sar</taxon>
        <taxon>Rhizaria</taxon>
        <taxon>Cercozoa</taxon>
        <taxon>Chlorarachniophyceae</taxon>
        <taxon>Lotharella</taxon>
    </lineage>
</organism>
<dbReference type="InterPro" id="IPR002641">
    <property type="entry name" value="PNPLA_dom"/>
</dbReference>
<dbReference type="PANTHER" id="PTHR12406:SF7">
    <property type="entry name" value="PATATIN-LIKE PHOSPHOLIPASE DOMAIN-CONTAINING PROTEIN 4"/>
    <property type="match status" value="1"/>
</dbReference>
<dbReference type="PROSITE" id="PS51635">
    <property type="entry name" value="PNPLA"/>
    <property type="match status" value="1"/>
</dbReference>
<dbReference type="GO" id="GO:0005811">
    <property type="term" value="C:lipid droplet"/>
    <property type="evidence" value="ECO:0007669"/>
    <property type="project" value="TreeGrafter"/>
</dbReference>
<proteinExistence type="predicted"/>
<gene>
    <name evidence="5" type="ORF">LGLO00237_LOCUS20657</name>
</gene>
<dbReference type="AlphaFoldDB" id="A0A7S4DTE3"/>
<accession>A0A7S4DTE3</accession>
<feature type="short sequence motif" description="GXSXG" evidence="2">
    <location>
        <begin position="92"/>
        <end position="96"/>
    </location>
</feature>
<reference evidence="5" key="1">
    <citation type="submission" date="2021-01" db="EMBL/GenBank/DDBJ databases">
        <authorList>
            <person name="Corre E."/>
            <person name="Pelletier E."/>
            <person name="Niang G."/>
            <person name="Scheremetjew M."/>
            <person name="Finn R."/>
            <person name="Kale V."/>
            <person name="Holt S."/>
            <person name="Cochrane G."/>
            <person name="Meng A."/>
            <person name="Brown T."/>
            <person name="Cohen L."/>
        </authorList>
    </citation>
    <scope>NUCLEOTIDE SEQUENCE</scope>
    <source>
        <strain evidence="5">CCCM811</strain>
    </source>
</reference>
<dbReference type="GO" id="GO:0019433">
    <property type="term" value="P:triglyceride catabolic process"/>
    <property type="evidence" value="ECO:0007669"/>
    <property type="project" value="TreeGrafter"/>
</dbReference>
<feature type="active site" description="Nucleophile" evidence="2">
    <location>
        <position position="94"/>
    </location>
</feature>
<feature type="short sequence motif" description="DGA/G" evidence="2">
    <location>
        <begin position="213"/>
        <end position="215"/>
    </location>
</feature>
<dbReference type="InterPro" id="IPR016035">
    <property type="entry name" value="Acyl_Trfase/lysoPLipase"/>
</dbReference>
<keyword evidence="2" id="KW-0378">Hydrolase</keyword>
<dbReference type="GO" id="GO:0004806">
    <property type="term" value="F:triacylglycerol lipase activity"/>
    <property type="evidence" value="ECO:0007669"/>
    <property type="project" value="TreeGrafter"/>
</dbReference>
<dbReference type="GO" id="GO:0005737">
    <property type="term" value="C:cytoplasm"/>
    <property type="evidence" value="ECO:0007669"/>
    <property type="project" value="TreeGrafter"/>
</dbReference>
<evidence type="ECO:0000256" key="1">
    <source>
        <dbReference type="ARBA" id="ARBA00023098"/>
    </source>
</evidence>
<dbReference type="EMBL" id="HBIV01028900">
    <property type="protein sequence ID" value="CAE0669030.1"/>
    <property type="molecule type" value="Transcribed_RNA"/>
</dbReference>
<evidence type="ECO:0000256" key="3">
    <source>
        <dbReference type="SAM" id="MobiDB-lite"/>
    </source>
</evidence>
<feature type="compositionally biased region" description="Basic and acidic residues" evidence="3">
    <location>
        <begin position="36"/>
        <end position="45"/>
    </location>
</feature>
<dbReference type="SUPFAM" id="SSF52151">
    <property type="entry name" value="FabD/lysophospholipase-like"/>
    <property type="match status" value="1"/>
</dbReference>